<comment type="caution">
    <text evidence="1">The sequence shown here is derived from an EMBL/GenBank/DDBJ whole genome shotgun (WGS) entry which is preliminary data.</text>
</comment>
<reference evidence="1 2" key="1">
    <citation type="submission" date="2018-10" db="EMBL/GenBank/DDBJ databases">
        <title>A high-quality apple genome assembly.</title>
        <authorList>
            <person name="Hu J."/>
        </authorList>
    </citation>
    <scope>NUCLEOTIDE SEQUENCE [LARGE SCALE GENOMIC DNA]</scope>
    <source>
        <strain evidence="2">cv. HFTH1</strain>
        <tissue evidence="1">Young leaf</tissue>
    </source>
</reference>
<evidence type="ECO:0000313" key="1">
    <source>
        <dbReference type="EMBL" id="RXH73078.1"/>
    </source>
</evidence>
<organism evidence="1 2">
    <name type="scientific">Malus domestica</name>
    <name type="common">Apple</name>
    <name type="synonym">Pyrus malus</name>
    <dbReference type="NCBI Taxonomy" id="3750"/>
    <lineage>
        <taxon>Eukaryota</taxon>
        <taxon>Viridiplantae</taxon>
        <taxon>Streptophyta</taxon>
        <taxon>Embryophyta</taxon>
        <taxon>Tracheophyta</taxon>
        <taxon>Spermatophyta</taxon>
        <taxon>Magnoliopsida</taxon>
        <taxon>eudicotyledons</taxon>
        <taxon>Gunneridae</taxon>
        <taxon>Pentapetalae</taxon>
        <taxon>rosids</taxon>
        <taxon>fabids</taxon>
        <taxon>Rosales</taxon>
        <taxon>Rosaceae</taxon>
        <taxon>Amygdaloideae</taxon>
        <taxon>Maleae</taxon>
        <taxon>Malus</taxon>
    </lineage>
</organism>
<keyword evidence="2" id="KW-1185">Reference proteome</keyword>
<dbReference type="Proteomes" id="UP000290289">
    <property type="component" value="Chromosome 15"/>
</dbReference>
<name>A0A498HNG7_MALDO</name>
<sequence>YDNLNKNDTEADASFTNSTPSGFGQVCSATETLNGRVCSLNISQLLLFKKGSTSKRPEFKNVFVNANAEFPMRMGLLIRDSKLHFVGGEKIVRPGIVPHLELDPRSFRRSPEFCHPNSHVFTFDPTFHTLYKDSNFPDPSAPKSCPIVVTLGDKNKVYVLSTDSLYLFTGHSLTEPIFEAFDFELKTWKPLPPPLYSRRAPIMSRYAIGRKLYLNTSHFSCIFDAEKEEWDYAIPLKFPYLMCSVEYNGFLIAMPLFGEAEVVAYNLDSFGLTNSEKRLDQLQEIFKDPFYDPRGCYLTSLDDHGRMCLLYSGFSSSNSSKEFWGRVAVFQVSVSNSTDGPVVTAVLEAVEDYNMQDFVVRDASIYSTFIMYDDLSMDDTEADVSFTNSTLSGLVAVMHEEPETTVSETGQFVMAWN</sequence>
<feature type="non-terminal residue" evidence="1">
    <location>
        <position position="1"/>
    </location>
</feature>
<gene>
    <name evidence="1" type="ORF">DVH24_012762</name>
</gene>
<dbReference type="AlphaFoldDB" id="A0A498HNG7"/>
<proteinExistence type="predicted"/>
<protein>
    <submittedName>
        <fullName evidence="1">Uncharacterized protein</fullName>
    </submittedName>
</protein>
<accession>A0A498HNG7</accession>
<evidence type="ECO:0000313" key="2">
    <source>
        <dbReference type="Proteomes" id="UP000290289"/>
    </source>
</evidence>
<dbReference type="EMBL" id="RDQH01000341">
    <property type="protein sequence ID" value="RXH73078.1"/>
    <property type="molecule type" value="Genomic_DNA"/>
</dbReference>
<dbReference type="InterPro" id="IPR012871">
    <property type="entry name" value="DUF1668_ORYSA"/>
</dbReference>
<dbReference type="SUPFAM" id="SSF117281">
    <property type="entry name" value="Kelch motif"/>
    <property type="match status" value="1"/>
</dbReference>
<dbReference type="InterPro" id="IPR015915">
    <property type="entry name" value="Kelch-typ_b-propeller"/>
</dbReference>
<dbReference type="Pfam" id="PF07893">
    <property type="entry name" value="DUF1668"/>
    <property type="match status" value="1"/>
</dbReference>